<evidence type="ECO:0000259" key="8">
    <source>
        <dbReference type="PROSITE" id="PS50250"/>
    </source>
</evidence>
<keyword evidence="5" id="KW-0963">Cytoplasm</keyword>
<evidence type="ECO:0000256" key="2">
    <source>
        <dbReference type="ARBA" id="ARBA00004496"/>
    </source>
</evidence>
<dbReference type="InterPro" id="IPR050756">
    <property type="entry name" value="CSN3"/>
</dbReference>
<dbReference type="VEuPathDB" id="VectorBase:CSON002787"/>
<dbReference type="PANTHER" id="PTHR10758">
    <property type="entry name" value="26S PROTEASOME NON-ATPASE REGULATORY SUBUNIT 3/COP9 SIGNALOSOME COMPLEX SUBUNIT 3"/>
    <property type="match status" value="1"/>
</dbReference>
<dbReference type="AlphaFoldDB" id="A0A336KH77"/>
<evidence type="ECO:0000256" key="3">
    <source>
        <dbReference type="ARBA" id="ARBA00007084"/>
    </source>
</evidence>
<dbReference type="GO" id="GO:0006511">
    <property type="term" value="P:ubiquitin-dependent protein catabolic process"/>
    <property type="evidence" value="ECO:0007669"/>
    <property type="project" value="TreeGrafter"/>
</dbReference>
<evidence type="ECO:0000313" key="10">
    <source>
        <dbReference type="EMBL" id="SSX20870.1"/>
    </source>
</evidence>
<evidence type="ECO:0000313" key="9">
    <source>
        <dbReference type="EMBL" id="SSX00490.1"/>
    </source>
</evidence>
<dbReference type="FunFam" id="1.25.40.570:FF:000008">
    <property type="entry name" value="COP9 signalosome complex subunit 3"/>
    <property type="match status" value="1"/>
</dbReference>
<evidence type="ECO:0000256" key="7">
    <source>
        <dbReference type="ARBA" id="ARBA00023242"/>
    </source>
</evidence>
<dbReference type="SUPFAM" id="SSF46785">
    <property type="entry name" value="Winged helix' DNA-binding domain"/>
    <property type="match status" value="1"/>
</dbReference>
<evidence type="ECO:0000256" key="5">
    <source>
        <dbReference type="ARBA" id="ARBA00022490"/>
    </source>
</evidence>
<dbReference type="EMBL" id="UFQS01000146">
    <property type="protein sequence ID" value="SSX00490.1"/>
    <property type="molecule type" value="Genomic_DNA"/>
</dbReference>
<name>A0A336KH77_CULSO</name>
<evidence type="ECO:0000256" key="4">
    <source>
        <dbReference type="ARBA" id="ARBA00014878"/>
    </source>
</evidence>
<organism evidence="9">
    <name type="scientific">Culicoides sonorensis</name>
    <name type="common">Biting midge</name>
    <dbReference type="NCBI Taxonomy" id="179676"/>
    <lineage>
        <taxon>Eukaryota</taxon>
        <taxon>Metazoa</taxon>
        <taxon>Ecdysozoa</taxon>
        <taxon>Arthropoda</taxon>
        <taxon>Hexapoda</taxon>
        <taxon>Insecta</taxon>
        <taxon>Pterygota</taxon>
        <taxon>Neoptera</taxon>
        <taxon>Endopterygota</taxon>
        <taxon>Diptera</taxon>
        <taxon>Nematocera</taxon>
        <taxon>Chironomoidea</taxon>
        <taxon>Ceratopogonidae</taxon>
        <taxon>Ceratopogoninae</taxon>
        <taxon>Culicoides</taxon>
        <taxon>Monoculicoides</taxon>
    </lineage>
</organism>
<dbReference type="Gene3D" id="1.25.40.570">
    <property type="match status" value="1"/>
</dbReference>
<sequence length="434" mass="49159">MASALEHYVNKVRNLSEGNVRDLVDYLNESLELLSRNSNILDNVLETLDIQQHSLGYMFILLAKFTDSPAAVQALADTDTVVKLLRNFTNLCNGEQVRSAPNQFFELYHRFANYLNNGKTHVALGIPILAQAIEKIRLFDSQLTPIHGDLCLLCLTAKIFKPAIAFLDVDVTDIVATDDKSNDAKYFLLYYYYGGMIYTALKNFKQALYFFEVAITTPALAMSHIMLESYKKYILVSIIELGKIQAVPKSASQVISRFMRPLSHAYHELGSAYTTGNSEELRNIVLKNRDQYERDKNFGLVKQVASSLYKKNIQRLTKTFLTLSLADVASRVQLGSPAEAEKYIFKMIKSGEIFATIDQRDGMVIFKDSSENYNSPEMFLKVQSDVAKVMELNKQLLKMEEEIVLNPSFVKKAVGTQEDELSHAKGYSYQSMEQ</sequence>
<proteinExistence type="inferred from homology"/>
<dbReference type="InterPro" id="IPR036390">
    <property type="entry name" value="WH_DNA-bd_sf"/>
</dbReference>
<dbReference type="Pfam" id="PF22788">
    <property type="entry name" value="COP9_hel_rpt"/>
    <property type="match status" value="1"/>
</dbReference>
<gene>
    <name evidence="9" type="primary">CSON002787</name>
</gene>
<dbReference type="OMA" id="NHYHDLV"/>
<keyword evidence="6" id="KW-0736">Signalosome</keyword>
<dbReference type="EMBL" id="UFQT01000146">
    <property type="protein sequence ID" value="SSX20870.1"/>
    <property type="molecule type" value="Genomic_DNA"/>
</dbReference>
<keyword evidence="7" id="KW-0539">Nucleus</keyword>
<comment type="subcellular location">
    <subcellularLocation>
        <location evidence="2">Cytoplasm</location>
    </subcellularLocation>
    <subcellularLocation>
        <location evidence="1">Nucleus</location>
    </subcellularLocation>
</comment>
<dbReference type="InterPro" id="IPR055089">
    <property type="entry name" value="COP9_N"/>
</dbReference>
<dbReference type="GO" id="GO:0008180">
    <property type="term" value="C:COP9 signalosome"/>
    <property type="evidence" value="ECO:0007669"/>
    <property type="project" value="UniProtKB-KW"/>
</dbReference>
<dbReference type="PANTHER" id="PTHR10758:SF1">
    <property type="entry name" value="COP9 SIGNALOSOME COMPLEX SUBUNIT 3"/>
    <property type="match status" value="1"/>
</dbReference>
<evidence type="ECO:0000256" key="6">
    <source>
        <dbReference type="ARBA" id="ARBA00022790"/>
    </source>
</evidence>
<reference evidence="10" key="2">
    <citation type="submission" date="2018-07" db="EMBL/GenBank/DDBJ databases">
        <authorList>
            <person name="Quirk P.G."/>
            <person name="Krulwich T.A."/>
        </authorList>
    </citation>
    <scope>NUCLEOTIDE SEQUENCE</scope>
</reference>
<feature type="domain" description="PCI" evidence="8">
    <location>
        <begin position="206"/>
        <end position="371"/>
    </location>
</feature>
<dbReference type="FunFam" id="1.10.10.10:FF:000354">
    <property type="entry name" value="COP9 signalosome complex subunit 3"/>
    <property type="match status" value="1"/>
</dbReference>
<dbReference type="PROSITE" id="PS50250">
    <property type="entry name" value="PCI"/>
    <property type="match status" value="1"/>
</dbReference>
<reference evidence="9" key="1">
    <citation type="submission" date="2018-04" db="EMBL/GenBank/DDBJ databases">
        <authorList>
            <person name="Go L.Y."/>
            <person name="Mitchell J.A."/>
        </authorList>
    </citation>
    <scope>NUCLEOTIDE SEQUENCE</scope>
    <source>
        <tissue evidence="9">Whole organism</tissue>
    </source>
</reference>
<dbReference type="SMART" id="SM00088">
    <property type="entry name" value="PINT"/>
    <property type="match status" value="1"/>
</dbReference>
<dbReference type="Pfam" id="PF01399">
    <property type="entry name" value="PCI"/>
    <property type="match status" value="1"/>
</dbReference>
<comment type="similarity">
    <text evidence="3">Belongs to the CSN3 family.</text>
</comment>
<dbReference type="InterPro" id="IPR000717">
    <property type="entry name" value="PCI_dom"/>
</dbReference>
<dbReference type="GO" id="GO:0005737">
    <property type="term" value="C:cytoplasm"/>
    <property type="evidence" value="ECO:0007669"/>
    <property type="project" value="UniProtKB-SubCell"/>
</dbReference>
<protein>
    <recommendedName>
        <fullName evidence="4">COP9 signalosome complex subunit 3</fullName>
    </recommendedName>
</protein>
<accession>A0A336KH77</accession>
<evidence type="ECO:0000256" key="1">
    <source>
        <dbReference type="ARBA" id="ARBA00004123"/>
    </source>
</evidence>